<comment type="catalytic activity">
    <reaction evidence="2">
        <text>4-(gamma-L-glutamylamino)butanoate + H2O = 4-aminobutanoate + L-glutamate</text>
        <dbReference type="Rhea" id="RHEA:19737"/>
        <dbReference type="ChEBI" id="CHEBI:15377"/>
        <dbReference type="ChEBI" id="CHEBI:29985"/>
        <dbReference type="ChEBI" id="CHEBI:58800"/>
        <dbReference type="ChEBI" id="CHEBI:59888"/>
        <dbReference type="EC" id="3.5.1.94"/>
    </reaction>
</comment>
<keyword evidence="6" id="KW-0378">Hydrolase</keyword>
<dbReference type="Gene3D" id="3.40.50.880">
    <property type="match status" value="1"/>
</dbReference>
<evidence type="ECO:0000256" key="2">
    <source>
        <dbReference type="ARBA" id="ARBA00052718"/>
    </source>
</evidence>
<organism evidence="6 7">
    <name type="scientific">Pelagibius litoralis</name>
    <dbReference type="NCBI Taxonomy" id="374515"/>
    <lineage>
        <taxon>Bacteria</taxon>
        <taxon>Pseudomonadati</taxon>
        <taxon>Pseudomonadota</taxon>
        <taxon>Alphaproteobacteria</taxon>
        <taxon>Rhodospirillales</taxon>
        <taxon>Rhodovibrionaceae</taxon>
        <taxon>Pelagibius</taxon>
    </lineage>
</organism>
<protein>
    <recommendedName>
        <fullName evidence="5">gamma-glutamyl-gamma-aminobutyrate hydrolase</fullName>
        <ecNumber evidence="5">3.5.1.94</ecNumber>
    </recommendedName>
</protein>
<proteinExistence type="inferred from homology"/>
<dbReference type="RefSeq" id="WP_167228187.1">
    <property type="nucleotide sequence ID" value="NZ_JAAQPH010000018.1"/>
</dbReference>
<dbReference type="AlphaFoldDB" id="A0A967F112"/>
<dbReference type="GO" id="GO:0033969">
    <property type="term" value="F:gamma-glutamyl-gamma-aminobutyrate hydrolase activity"/>
    <property type="evidence" value="ECO:0007669"/>
    <property type="project" value="UniProtKB-EC"/>
</dbReference>
<dbReference type="GO" id="GO:0005829">
    <property type="term" value="C:cytosol"/>
    <property type="evidence" value="ECO:0007669"/>
    <property type="project" value="TreeGrafter"/>
</dbReference>
<comment type="function">
    <text evidence="3">Involved in the breakdown of putrescine via hydrolysis of the gamma-glutamyl linkage of gamma-glutamyl-gamma-aminobutyrate.</text>
</comment>
<reference evidence="6" key="1">
    <citation type="submission" date="2020-03" db="EMBL/GenBank/DDBJ databases">
        <title>Genome of Pelagibius litoralis DSM 21314T.</title>
        <authorList>
            <person name="Wang G."/>
        </authorList>
    </citation>
    <scope>NUCLEOTIDE SEQUENCE</scope>
    <source>
        <strain evidence="6">DSM 21314</strain>
    </source>
</reference>
<dbReference type="CDD" id="cd01745">
    <property type="entry name" value="GATase1_2"/>
    <property type="match status" value="1"/>
</dbReference>
<accession>A0A967F112</accession>
<dbReference type="GO" id="GO:0006598">
    <property type="term" value="P:polyamine catabolic process"/>
    <property type="evidence" value="ECO:0007669"/>
    <property type="project" value="TreeGrafter"/>
</dbReference>
<evidence type="ECO:0000256" key="5">
    <source>
        <dbReference type="ARBA" id="ARBA00066788"/>
    </source>
</evidence>
<comment type="similarity">
    <text evidence="1">Belongs to the peptidase C26 family.</text>
</comment>
<comment type="caution">
    <text evidence="6">The sequence shown here is derived from an EMBL/GenBank/DDBJ whole genome shotgun (WGS) entry which is preliminary data.</text>
</comment>
<dbReference type="InterPro" id="IPR044668">
    <property type="entry name" value="PuuD-like"/>
</dbReference>
<dbReference type="Proteomes" id="UP000761264">
    <property type="component" value="Unassembled WGS sequence"/>
</dbReference>
<evidence type="ECO:0000256" key="1">
    <source>
        <dbReference type="ARBA" id="ARBA00011083"/>
    </source>
</evidence>
<evidence type="ECO:0000313" key="7">
    <source>
        <dbReference type="Proteomes" id="UP000761264"/>
    </source>
</evidence>
<keyword evidence="7" id="KW-1185">Reference proteome</keyword>
<sequence>MSNGPSFTAAALVGVPACIHDKDGQPFHAVGDKYVRALAVCAGAVPLMIPSLGEDLLDLRALLRRLDGLMMTGSPSNVHPDHYDQAETPEAEPFDRARDATSLALIRLALEEGVPLLAICRGFQELNVALGGTLHPRVHEIDGRMDHRRPQHPEFDVQYGPKHPVRLRPDGPFATMASAESLMVNSLHWQALDRIADGLTEEAWAEDGTVEAVSVSGADAFALGVQWHPEYKAWENPFSARLFADFGTAVQNRAALRRNPEKPTLTAVF</sequence>
<dbReference type="InterPro" id="IPR011697">
    <property type="entry name" value="Peptidase_C26"/>
</dbReference>
<dbReference type="EC" id="3.5.1.94" evidence="5"/>
<dbReference type="PANTHER" id="PTHR43235">
    <property type="entry name" value="GLUTAMINE AMIDOTRANSFERASE PB2B2.05-RELATED"/>
    <property type="match status" value="1"/>
</dbReference>
<gene>
    <name evidence="6" type="ORF">HBA54_20585</name>
</gene>
<dbReference type="Pfam" id="PF07722">
    <property type="entry name" value="Peptidase_C26"/>
    <property type="match status" value="1"/>
</dbReference>
<dbReference type="PANTHER" id="PTHR43235:SF1">
    <property type="entry name" value="GLUTAMINE AMIDOTRANSFERASE PB2B2.05-RELATED"/>
    <property type="match status" value="1"/>
</dbReference>
<dbReference type="FunFam" id="3.40.50.880:FF:000030">
    <property type="entry name" value="Gamma-glutamyl-gamma-aminobutyrate hydrolase PuuD"/>
    <property type="match status" value="1"/>
</dbReference>
<dbReference type="SUPFAM" id="SSF52317">
    <property type="entry name" value="Class I glutamine amidotransferase-like"/>
    <property type="match status" value="1"/>
</dbReference>
<evidence type="ECO:0000256" key="4">
    <source>
        <dbReference type="ARBA" id="ARBA00060634"/>
    </source>
</evidence>
<comment type="pathway">
    <text evidence="4">Amine and polyamine degradation; putrescine degradation; 4-aminobutanoate from putrescine: step 4/4.</text>
</comment>
<dbReference type="EMBL" id="JAAQPH010000018">
    <property type="protein sequence ID" value="NIA71001.1"/>
    <property type="molecule type" value="Genomic_DNA"/>
</dbReference>
<name>A0A967F112_9PROT</name>
<dbReference type="PROSITE" id="PS51273">
    <property type="entry name" value="GATASE_TYPE_1"/>
    <property type="match status" value="1"/>
</dbReference>
<evidence type="ECO:0000256" key="3">
    <source>
        <dbReference type="ARBA" id="ARBA00055068"/>
    </source>
</evidence>
<evidence type="ECO:0000313" key="6">
    <source>
        <dbReference type="EMBL" id="NIA71001.1"/>
    </source>
</evidence>
<dbReference type="InterPro" id="IPR029062">
    <property type="entry name" value="Class_I_gatase-like"/>
</dbReference>